<dbReference type="SUPFAM" id="SSF102462">
    <property type="entry name" value="Peptidyl-tRNA hydrolase II"/>
    <property type="match status" value="1"/>
</dbReference>
<gene>
    <name evidence="1" type="ORF">RH857_06215</name>
</gene>
<sequence length="131" mass="14046">MSEVSISAPSISLEFTKDRRIKCVTATSVSGVLGPAAEDAGGSQHAPLPWLGCTVVTASREKLRVLRAKAQAREDTYVADMPVSAQQTRVYQEYLETMAGSPAEELVYAALSVVGPRSYIERLIGGLSLME</sequence>
<organism evidence="1 2">
    <name type="scientific">Nesterenkonia flava</name>
    <dbReference type="NCBI Taxonomy" id="469799"/>
    <lineage>
        <taxon>Bacteria</taxon>
        <taxon>Bacillati</taxon>
        <taxon>Actinomycetota</taxon>
        <taxon>Actinomycetes</taxon>
        <taxon>Micrococcales</taxon>
        <taxon>Micrococcaceae</taxon>
        <taxon>Nesterenkonia</taxon>
    </lineage>
</organism>
<keyword evidence="2" id="KW-1185">Reference proteome</keyword>
<dbReference type="Proteomes" id="UP001260872">
    <property type="component" value="Unassembled WGS sequence"/>
</dbReference>
<dbReference type="EMBL" id="JAVKGT010000012">
    <property type="protein sequence ID" value="MDR5711728.1"/>
    <property type="molecule type" value="Genomic_DNA"/>
</dbReference>
<dbReference type="Pfam" id="PF09391">
    <property type="entry name" value="DUF2000"/>
    <property type="match status" value="1"/>
</dbReference>
<dbReference type="InterPro" id="IPR018988">
    <property type="entry name" value="DUF2000"/>
</dbReference>
<accession>A0ABU1FSZ5</accession>
<dbReference type="InterPro" id="IPR023476">
    <property type="entry name" value="Pep_tRNA_hydro_II_dom_sf"/>
</dbReference>
<evidence type="ECO:0000313" key="1">
    <source>
        <dbReference type="EMBL" id="MDR5711728.1"/>
    </source>
</evidence>
<reference evidence="2" key="1">
    <citation type="submission" date="2023-07" db="EMBL/GenBank/DDBJ databases">
        <title>Description of three actinobacteria isolated from air of manufacturing shop in a pharmaceutical factory.</title>
        <authorList>
            <person name="Zhang D.-F."/>
        </authorList>
    </citation>
    <scope>NUCLEOTIDE SEQUENCE [LARGE SCALE GENOMIC DNA]</scope>
    <source>
        <strain evidence="2">CCTCC AB 207010</strain>
    </source>
</reference>
<evidence type="ECO:0000313" key="2">
    <source>
        <dbReference type="Proteomes" id="UP001260872"/>
    </source>
</evidence>
<dbReference type="Gene3D" id="3.40.1490.10">
    <property type="entry name" value="Bit1"/>
    <property type="match status" value="1"/>
</dbReference>
<name>A0ABU1FSZ5_9MICC</name>
<protein>
    <submittedName>
        <fullName evidence="1">DUF2000 family protein</fullName>
    </submittedName>
</protein>
<comment type="caution">
    <text evidence="1">The sequence shown here is derived from an EMBL/GenBank/DDBJ whole genome shotgun (WGS) entry which is preliminary data.</text>
</comment>
<proteinExistence type="predicted"/>